<name>R4K3Z9_CLOPA</name>
<accession>R4K3Z9</accession>
<keyword evidence="1" id="KW-1133">Transmembrane helix</keyword>
<reference evidence="2 3" key="1">
    <citation type="submission" date="2012-01" db="EMBL/GenBank/DDBJ databases">
        <title>Complete sequence of chromosome of Clostridium pasteurianum BC1.</title>
        <authorList>
            <consortium name="US DOE Joint Genome Institute"/>
            <person name="Lucas S."/>
            <person name="Han J."/>
            <person name="Lapidus A."/>
            <person name="Cheng J.-F."/>
            <person name="Goodwin L."/>
            <person name="Pitluck S."/>
            <person name="Peters L."/>
            <person name="Mikhailova N."/>
            <person name="Teshima H."/>
            <person name="Detter J.C."/>
            <person name="Han C."/>
            <person name="Tapia R."/>
            <person name="Land M."/>
            <person name="Hauser L."/>
            <person name="Kyrpides N."/>
            <person name="Ivanova N."/>
            <person name="Pagani I."/>
            <person name="Dunn J."/>
            <person name="Taghavi S."/>
            <person name="Francis A."/>
            <person name="van der Lelie D."/>
            <person name="Woyke T."/>
        </authorList>
    </citation>
    <scope>NUCLEOTIDE SEQUENCE [LARGE SCALE GENOMIC DNA]</scope>
    <source>
        <strain evidence="2 3">BC1</strain>
    </source>
</reference>
<evidence type="ECO:0000313" key="3">
    <source>
        <dbReference type="Proteomes" id="UP000013523"/>
    </source>
</evidence>
<feature type="transmembrane region" description="Helical" evidence="1">
    <location>
        <begin position="7"/>
        <end position="26"/>
    </location>
</feature>
<keyword evidence="1" id="KW-0472">Membrane</keyword>
<sequence length="183" mass="20741">MKGFNKKLILIVTFIIALMATILIGYNSDKKKQLKVINLGKDTKIVENEKEILYNIDSINLSNGLGNITGWAIINGMNSYNIMPTLILKSEDGDLYKVKTRIVKRRDITKIFNGEFTDDNTHLTCVTPSGLGVTKNKNVYDNSGIISEFNIDNLRKNQSYKIGIQLQVNKANYFVWTNKKMSL</sequence>
<dbReference type="KEGG" id="cpas:Clopa_3034"/>
<evidence type="ECO:0000313" key="2">
    <source>
        <dbReference type="EMBL" id="AGK97862.1"/>
    </source>
</evidence>
<dbReference type="AlphaFoldDB" id="R4K3Z9"/>
<keyword evidence="3" id="KW-1185">Reference proteome</keyword>
<proteinExistence type="predicted"/>
<organism evidence="2 3">
    <name type="scientific">Clostridium pasteurianum BC1</name>
    <dbReference type="NCBI Taxonomy" id="86416"/>
    <lineage>
        <taxon>Bacteria</taxon>
        <taxon>Bacillati</taxon>
        <taxon>Bacillota</taxon>
        <taxon>Clostridia</taxon>
        <taxon>Eubacteriales</taxon>
        <taxon>Clostridiaceae</taxon>
        <taxon>Clostridium</taxon>
    </lineage>
</organism>
<keyword evidence="1" id="KW-0812">Transmembrane</keyword>
<gene>
    <name evidence="2" type="ORF">Clopa_3034</name>
</gene>
<dbReference type="STRING" id="86416.Clopa_3034"/>
<dbReference type="PATRIC" id="fig|86416.3.peg.3021"/>
<dbReference type="HOGENOM" id="CLU_1657791_0_0_9"/>
<evidence type="ECO:0000256" key="1">
    <source>
        <dbReference type="SAM" id="Phobius"/>
    </source>
</evidence>
<dbReference type="Proteomes" id="UP000013523">
    <property type="component" value="Chromosome"/>
</dbReference>
<dbReference type="OrthoDB" id="1910206at2"/>
<protein>
    <submittedName>
        <fullName evidence="2">Uncharacterized protein</fullName>
    </submittedName>
</protein>
<dbReference type="EMBL" id="CP003261">
    <property type="protein sequence ID" value="AGK97862.1"/>
    <property type="molecule type" value="Genomic_DNA"/>
</dbReference>
<dbReference type="RefSeq" id="WP_015616154.1">
    <property type="nucleotide sequence ID" value="NC_021182.1"/>
</dbReference>